<dbReference type="GO" id="GO:0048306">
    <property type="term" value="F:calcium-dependent protein binding"/>
    <property type="evidence" value="ECO:0007669"/>
    <property type="project" value="TreeGrafter"/>
</dbReference>
<dbReference type="SMR" id="A0A5F9CE17"/>
<proteinExistence type="predicted"/>
<dbReference type="EMBL" id="AAGW02000518">
    <property type="status" value="NOT_ANNOTATED_CDS"/>
    <property type="molecule type" value="Genomic_DNA"/>
</dbReference>
<evidence type="ECO:0000259" key="1">
    <source>
        <dbReference type="SMART" id="SM01394"/>
    </source>
</evidence>
<dbReference type="Proteomes" id="UP000001811">
    <property type="component" value="Chromosome 13"/>
</dbReference>
<dbReference type="SUPFAM" id="SSF47473">
    <property type="entry name" value="EF-hand"/>
    <property type="match status" value="1"/>
</dbReference>
<dbReference type="EMBL" id="AAGW02000521">
    <property type="status" value="NOT_ANNOTATED_CDS"/>
    <property type="molecule type" value="Genomic_DNA"/>
</dbReference>
<protein>
    <submittedName>
        <fullName evidence="2">Protein S100-A6</fullName>
    </submittedName>
</protein>
<dbReference type="EMBL" id="AAGW02000516">
    <property type="status" value="NOT_ANNOTATED_CDS"/>
    <property type="molecule type" value="Genomic_DNA"/>
</dbReference>
<evidence type="ECO:0000313" key="2">
    <source>
        <dbReference type="Ensembl" id="ENSOCUP00000031840.1"/>
    </source>
</evidence>
<dbReference type="EMBL" id="AAGW02000520">
    <property type="status" value="NOT_ANNOTATED_CDS"/>
    <property type="molecule type" value="Genomic_DNA"/>
</dbReference>
<accession>A0A5F9CE17</accession>
<dbReference type="GO" id="GO:0048471">
    <property type="term" value="C:perinuclear region of cytoplasm"/>
    <property type="evidence" value="ECO:0007669"/>
    <property type="project" value="TreeGrafter"/>
</dbReference>
<dbReference type="Bgee" id="ENSOCUG00000024096">
    <property type="expression patterns" value="Expressed in skin of back and 17 other cell types or tissues"/>
</dbReference>
<dbReference type="Pfam" id="PF01023">
    <property type="entry name" value="S_100"/>
    <property type="match status" value="1"/>
</dbReference>
<dbReference type="Ensembl" id="ENSOCUT00000059852.1">
    <property type="protein sequence ID" value="ENSOCUP00000031840.1"/>
    <property type="gene ID" value="ENSOCUG00000024096.2"/>
</dbReference>
<dbReference type="GO" id="GO:0005615">
    <property type="term" value="C:extracellular space"/>
    <property type="evidence" value="ECO:0007669"/>
    <property type="project" value="TreeGrafter"/>
</dbReference>
<dbReference type="GeneTree" id="ENSGT00940000161896"/>
<dbReference type="GO" id="GO:0044548">
    <property type="term" value="F:S100 protein binding"/>
    <property type="evidence" value="ECO:0007669"/>
    <property type="project" value="TreeGrafter"/>
</dbReference>
<dbReference type="InParanoid" id="A0A5F9CE17"/>
<keyword evidence="3" id="KW-1185">Reference proteome</keyword>
<reference evidence="2" key="3">
    <citation type="submission" date="2025-09" db="UniProtKB">
        <authorList>
            <consortium name="Ensembl"/>
        </authorList>
    </citation>
    <scope>IDENTIFICATION</scope>
    <source>
        <strain evidence="2">Thorbecke</strain>
    </source>
</reference>
<dbReference type="EMBL" id="AAGW02000519">
    <property type="status" value="NOT_ANNOTATED_CDS"/>
    <property type="molecule type" value="Genomic_DNA"/>
</dbReference>
<dbReference type="InterPro" id="IPR011992">
    <property type="entry name" value="EF-hand-dom_pair"/>
</dbReference>
<dbReference type="EMBL" id="AAGW02000517">
    <property type="status" value="NOT_ANNOTATED_CDS"/>
    <property type="molecule type" value="Genomic_DNA"/>
</dbReference>
<organism evidence="2 3">
    <name type="scientific">Oryctolagus cuniculus</name>
    <name type="common">Rabbit</name>
    <dbReference type="NCBI Taxonomy" id="9986"/>
    <lineage>
        <taxon>Eukaryota</taxon>
        <taxon>Metazoa</taxon>
        <taxon>Chordata</taxon>
        <taxon>Craniata</taxon>
        <taxon>Vertebrata</taxon>
        <taxon>Euteleostomi</taxon>
        <taxon>Mammalia</taxon>
        <taxon>Eutheria</taxon>
        <taxon>Euarchontoglires</taxon>
        <taxon>Glires</taxon>
        <taxon>Lagomorpha</taxon>
        <taxon>Leporidae</taxon>
        <taxon>Oryctolagus</taxon>
    </lineage>
</organism>
<dbReference type="PANTHER" id="PTHR11639:SF80">
    <property type="entry name" value="PROTEIN S100-A6"/>
    <property type="match status" value="1"/>
</dbReference>
<dbReference type="AlphaFoldDB" id="A0A5F9CE17"/>
<sequence>MASPLDQAIGLLIGIFHKYSGKEGDKHTLSKKELKELIQKELTIGSKLQDAGRVRGHKPHKIIYNPGNAQLFTRPSYKALSKIPAGTPGSSPSWGAGSVPIAPLPVQLSAVAWESSGGWSKCSGPVPAWETRRKHLAPGFGWAQRAGSNSHLGGESTEKENLSLCLSHCLTLPVKKKKKKSTQETEP</sequence>
<reference evidence="2 3" key="1">
    <citation type="journal article" date="2011" name="Nature">
        <title>A high-resolution map of human evolutionary constraint using 29 mammals.</title>
        <authorList>
            <person name="Lindblad-Toh K."/>
            <person name="Garber M."/>
            <person name="Zuk O."/>
            <person name="Lin M.F."/>
            <person name="Parker B.J."/>
            <person name="Washietl S."/>
            <person name="Kheradpour P."/>
            <person name="Ernst J."/>
            <person name="Jordan G."/>
            <person name="Mauceli E."/>
            <person name="Ward L.D."/>
            <person name="Lowe C.B."/>
            <person name="Holloway A.K."/>
            <person name="Clamp M."/>
            <person name="Gnerre S."/>
            <person name="Alfoldi J."/>
            <person name="Beal K."/>
            <person name="Chang J."/>
            <person name="Clawson H."/>
            <person name="Cuff J."/>
            <person name="Di Palma F."/>
            <person name="Fitzgerald S."/>
            <person name="Flicek P."/>
            <person name="Guttman M."/>
            <person name="Hubisz M.J."/>
            <person name="Jaffe D.B."/>
            <person name="Jungreis I."/>
            <person name="Kent W.J."/>
            <person name="Kostka D."/>
            <person name="Lara M."/>
            <person name="Martins A.L."/>
            <person name="Massingham T."/>
            <person name="Moltke I."/>
            <person name="Raney B.J."/>
            <person name="Rasmussen M.D."/>
            <person name="Robinson J."/>
            <person name="Stark A."/>
            <person name="Vilella A.J."/>
            <person name="Wen J."/>
            <person name="Xie X."/>
            <person name="Zody M.C."/>
            <person name="Baldwin J."/>
            <person name="Bloom T."/>
            <person name="Chin C.W."/>
            <person name="Heiman D."/>
            <person name="Nicol R."/>
            <person name="Nusbaum C."/>
            <person name="Young S."/>
            <person name="Wilkinson J."/>
            <person name="Worley K.C."/>
            <person name="Kovar C.L."/>
            <person name="Muzny D.M."/>
            <person name="Gibbs R.A."/>
            <person name="Cree A."/>
            <person name="Dihn H.H."/>
            <person name="Fowler G."/>
            <person name="Jhangiani S."/>
            <person name="Joshi V."/>
            <person name="Lee S."/>
            <person name="Lewis L.R."/>
            <person name="Nazareth L.V."/>
            <person name="Okwuonu G."/>
            <person name="Santibanez J."/>
            <person name="Warren W.C."/>
            <person name="Mardis E.R."/>
            <person name="Weinstock G.M."/>
            <person name="Wilson R.K."/>
            <person name="Delehaunty K."/>
            <person name="Dooling D."/>
            <person name="Fronik C."/>
            <person name="Fulton L."/>
            <person name="Fulton B."/>
            <person name="Graves T."/>
            <person name="Minx P."/>
            <person name="Sodergren E."/>
            <person name="Birney E."/>
            <person name="Margulies E.H."/>
            <person name="Herrero J."/>
            <person name="Green E.D."/>
            <person name="Haussler D."/>
            <person name="Siepel A."/>
            <person name="Goldman N."/>
            <person name="Pollard K.S."/>
            <person name="Pedersen J.S."/>
            <person name="Lander E.S."/>
            <person name="Kellis M."/>
        </authorList>
    </citation>
    <scope>NUCLEOTIDE SEQUENCE [LARGE SCALE GENOMIC DNA]</scope>
    <source>
        <strain evidence="2 3">Thorbecke inbred</strain>
    </source>
</reference>
<reference evidence="2" key="2">
    <citation type="submission" date="2025-08" db="UniProtKB">
        <authorList>
            <consortium name="Ensembl"/>
        </authorList>
    </citation>
    <scope>IDENTIFICATION</scope>
    <source>
        <strain evidence="2">Thorbecke</strain>
    </source>
</reference>
<dbReference type="PANTHER" id="PTHR11639">
    <property type="entry name" value="S100 CALCIUM-BINDING PROTEIN"/>
    <property type="match status" value="1"/>
</dbReference>
<dbReference type="Gene3D" id="1.10.238.10">
    <property type="entry name" value="EF-hand"/>
    <property type="match status" value="1"/>
</dbReference>
<dbReference type="GO" id="GO:0005634">
    <property type="term" value="C:nucleus"/>
    <property type="evidence" value="ECO:0007669"/>
    <property type="project" value="TreeGrafter"/>
</dbReference>
<dbReference type="InterPro" id="IPR013787">
    <property type="entry name" value="S100_Ca-bd_sub"/>
</dbReference>
<dbReference type="SMART" id="SM01394">
    <property type="entry name" value="S_100"/>
    <property type="match status" value="1"/>
</dbReference>
<name>A0A5F9CE17_RABIT</name>
<feature type="domain" description="S100/CaBP-9k-type calcium binding subdomain" evidence="1">
    <location>
        <begin position="5"/>
        <end position="47"/>
    </location>
</feature>
<evidence type="ECO:0000313" key="3">
    <source>
        <dbReference type="Proteomes" id="UP000001811"/>
    </source>
</evidence>
<dbReference type="GO" id="GO:0005509">
    <property type="term" value="F:calcium ion binding"/>
    <property type="evidence" value="ECO:0007669"/>
    <property type="project" value="TreeGrafter"/>
</dbReference>